<accession>A0A922CC87</accession>
<evidence type="ECO:0000313" key="3">
    <source>
        <dbReference type="EMBL" id="KAG6440464.1"/>
    </source>
</evidence>
<dbReference type="Proteomes" id="UP000791440">
    <property type="component" value="Unassembled WGS sequence"/>
</dbReference>
<evidence type="ECO:0000256" key="1">
    <source>
        <dbReference type="SAM" id="MobiDB-lite"/>
    </source>
</evidence>
<dbReference type="Pfam" id="PF25567">
    <property type="entry name" value="TPR_SYO1"/>
    <property type="match status" value="1"/>
</dbReference>
<dbReference type="InterPro" id="IPR057990">
    <property type="entry name" value="TPR_SYO1"/>
</dbReference>
<dbReference type="AlphaFoldDB" id="A0A922CC87"/>
<reference evidence="3" key="2">
    <citation type="submission" date="2020-12" db="EMBL/GenBank/DDBJ databases">
        <authorList>
            <person name="Kanost M."/>
        </authorList>
    </citation>
    <scope>NUCLEOTIDE SEQUENCE</scope>
</reference>
<comment type="caution">
    <text evidence="3">The sequence shown here is derived from an EMBL/GenBank/DDBJ whole genome shotgun (WGS) entry which is preliminary data.</text>
</comment>
<evidence type="ECO:0000313" key="4">
    <source>
        <dbReference type="Proteomes" id="UP000791440"/>
    </source>
</evidence>
<evidence type="ECO:0000259" key="2">
    <source>
        <dbReference type="Pfam" id="PF25567"/>
    </source>
</evidence>
<feature type="region of interest" description="Disordered" evidence="1">
    <location>
        <begin position="1"/>
        <end position="29"/>
    </location>
</feature>
<dbReference type="GO" id="GO:0051082">
    <property type="term" value="F:unfolded protein binding"/>
    <property type="evidence" value="ECO:0007669"/>
    <property type="project" value="TreeGrafter"/>
</dbReference>
<dbReference type="PANTHER" id="PTHR13347">
    <property type="entry name" value="HEAT REPEAT-CONTAINING PROTEIN 3"/>
    <property type="match status" value="1"/>
</dbReference>
<proteinExistence type="predicted"/>
<keyword evidence="4" id="KW-1185">Reference proteome</keyword>
<sequence>MGKVRKHKTRSGKKPLPNDDNEDEEQLPTDGKENAIQTILDQLQAANVEEKYCGLQTLGLLIESPENIEQVLNRDLVKVVAPLLVDAASSVRNAAAGMLRNLSTVKLEVCDALMEQDVMTPLICYFHEHAETWTPDINSATKDEDIDTFIQNVNLLLNLCEGSELAIKYMGQSRILDILPRYLDISVFNNDIVAAVLQCLFVVVEDNPIAMEKIKSNCEKQLQTLLSLESGEPDAYLLKTLSAGVIISTCRGKLATLPINVVNQIISILAKTLSVDHRFVCSQLSNQVPLGDTSAKEEPPQSKLTQLLNNQIKSAMQIVDAQQSAIEIIANICSNDGKILLILLEIQIYVMKVHSWIFFSFFIVDGDENNSNESSESEEADEELIQGEEESIHVEDMLPTNLLEALINLEIFDKVWARSQLPAHNVMMILKEYEGTQLLCKKLSNLQTRALLCVNNMLSSLPIEHLGGINAVYKIWVDAGKLVFKQDSGAVLLESATAVMRAALDKIKLKENGNNMECNLFSDLALSDIEMMLTGIRECQVAEIRANLIRMIGILALLLVNKINDITSNVICTVTEFILEQAHKENEVWVLAEAIDTIVDLYSEDETDALAAKVNLVDKLMVLTPILKNKARQQKKLPKEYKVLVSTAVSNLPRFIRYKKDRISKL</sequence>
<protein>
    <recommendedName>
        <fullName evidence="2">SYO1-like TPR repeats domain-containing protein</fullName>
    </recommendedName>
</protein>
<name>A0A922CC87_MANSE</name>
<feature type="domain" description="SYO1-like TPR repeats" evidence="2">
    <location>
        <begin position="401"/>
        <end position="662"/>
    </location>
</feature>
<dbReference type="InterPro" id="IPR000225">
    <property type="entry name" value="Armadillo"/>
</dbReference>
<dbReference type="InterPro" id="IPR052616">
    <property type="entry name" value="SYO1-like"/>
</dbReference>
<dbReference type="GO" id="GO:0042273">
    <property type="term" value="P:ribosomal large subunit biogenesis"/>
    <property type="evidence" value="ECO:0007669"/>
    <property type="project" value="TreeGrafter"/>
</dbReference>
<feature type="compositionally biased region" description="Basic residues" evidence="1">
    <location>
        <begin position="1"/>
        <end position="13"/>
    </location>
</feature>
<organism evidence="3 4">
    <name type="scientific">Manduca sexta</name>
    <name type="common">Tobacco hawkmoth</name>
    <name type="synonym">Tobacco hornworm</name>
    <dbReference type="NCBI Taxonomy" id="7130"/>
    <lineage>
        <taxon>Eukaryota</taxon>
        <taxon>Metazoa</taxon>
        <taxon>Ecdysozoa</taxon>
        <taxon>Arthropoda</taxon>
        <taxon>Hexapoda</taxon>
        <taxon>Insecta</taxon>
        <taxon>Pterygota</taxon>
        <taxon>Neoptera</taxon>
        <taxon>Endopterygota</taxon>
        <taxon>Lepidoptera</taxon>
        <taxon>Glossata</taxon>
        <taxon>Ditrysia</taxon>
        <taxon>Bombycoidea</taxon>
        <taxon>Sphingidae</taxon>
        <taxon>Sphinginae</taxon>
        <taxon>Sphingini</taxon>
        <taxon>Manduca</taxon>
    </lineage>
</organism>
<dbReference type="GO" id="GO:0006606">
    <property type="term" value="P:protein import into nucleus"/>
    <property type="evidence" value="ECO:0007669"/>
    <property type="project" value="TreeGrafter"/>
</dbReference>
<reference evidence="3" key="1">
    <citation type="journal article" date="2016" name="Insect Biochem. Mol. Biol.">
        <title>Multifaceted biological insights from a draft genome sequence of the tobacco hornworm moth, Manduca sexta.</title>
        <authorList>
            <person name="Kanost M.R."/>
            <person name="Arrese E.L."/>
            <person name="Cao X."/>
            <person name="Chen Y.R."/>
            <person name="Chellapilla S."/>
            <person name="Goldsmith M.R."/>
            <person name="Grosse-Wilde E."/>
            <person name="Heckel D.G."/>
            <person name="Herndon N."/>
            <person name="Jiang H."/>
            <person name="Papanicolaou A."/>
            <person name="Qu J."/>
            <person name="Soulages J.L."/>
            <person name="Vogel H."/>
            <person name="Walters J."/>
            <person name="Waterhouse R.M."/>
            <person name="Ahn S.J."/>
            <person name="Almeida F.C."/>
            <person name="An C."/>
            <person name="Aqrawi P."/>
            <person name="Bretschneider A."/>
            <person name="Bryant W.B."/>
            <person name="Bucks S."/>
            <person name="Chao H."/>
            <person name="Chevignon G."/>
            <person name="Christen J.M."/>
            <person name="Clarke D.F."/>
            <person name="Dittmer N.T."/>
            <person name="Ferguson L.C.F."/>
            <person name="Garavelou S."/>
            <person name="Gordon K.H.J."/>
            <person name="Gunaratna R.T."/>
            <person name="Han Y."/>
            <person name="Hauser F."/>
            <person name="He Y."/>
            <person name="Heidel-Fischer H."/>
            <person name="Hirsh A."/>
            <person name="Hu Y."/>
            <person name="Jiang H."/>
            <person name="Kalra D."/>
            <person name="Klinner C."/>
            <person name="Konig C."/>
            <person name="Kovar C."/>
            <person name="Kroll A.R."/>
            <person name="Kuwar S.S."/>
            <person name="Lee S.L."/>
            <person name="Lehman R."/>
            <person name="Li K."/>
            <person name="Li Z."/>
            <person name="Liang H."/>
            <person name="Lovelace S."/>
            <person name="Lu Z."/>
            <person name="Mansfield J.H."/>
            <person name="McCulloch K.J."/>
            <person name="Mathew T."/>
            <person name="Morton B."/>
            <person name="Muzny D.M."/>
            <person name="Neunemann D."/>
            <person name="Ongeri F."/>
            <person name="Pauchet Y."/>
            <person name="Pu L.L."/>
            <person name="Pyrousis I."/>
            <person name="Rao X.J."/>
            <person name="Redding A."/>
            <person name="Roesel C."/>
            <person name="Sanchez-Gracia A."/>
            <person name="Schaack S."/>
            <person name="Shukla A."/>
            <person name="Tetreau G."/>
            <person name="Wang Y."/>
            <person name="Xiong G.H."/>
            <person name="Traut W."/>
            <person name="Walsh T.K."/>
            <person name="Worley K.C."/>
            <person name="Wu D."/>
            <person name="Wu W."/>
            <person name="Wu Y.Q."/>
            <person name="Zhang X."/>
            <person name="Zou Z."/>
            <person name="Zucker H."/>
            <person name="Briscoe A.D."/>
            <person name="Burmester T."/>
            <person name="Clem R.J."/>
            <person name="Feyereisen R."/>
            <person name="Grimmelikhuijzen C.J.P."/>
            <person name="Hamodrakas S.J."/>
            <person name="Hansson B.S."/>
            <person name="Huguet E."/>
            <person name="Jermiin L.S."/>
            <person name="Lan Q."/>
            <person name="Lehman H.K."/>
            <person name="Lorenzen M."/>
            <person name="Merzendorfer H."/>
            <person name="Michalopoulos I."/>
            <person name="Morton D.B."/>
            <person name="Muthukrishnan S."/>
            <person name="Oakeshott J.G."/>
            <person name="Palmer W."/>
            <person name="Park Y."/>
            <person name="Passarelli A.L."/>
            <person name="Rozas J."/>
            <person name="Schwartz L.M."/>
            <person name="Smith W."/>
            <person name="Southgate A."/>
            <person name="Vilcinskas A."/>
            <person name="Vogt R."/>
            <person name="Wang P."/>
            <person name="Werren J."/>
            <person name="Yu X.Q."/>
            <person name="Zhou J.J."/>
            <person name="Brown S.J."/>
            <person name="Scherer S.E."/>
            <person name="Richards S."/>
            <person name="Blissard G.W."/>
        </authorList>
    </citation>
    <scope>NUCLEOTIDE SEQUENCE</scope>
</reference>
<dbReference type="SMART" id="SM00185">
    <property type="entry name" value="ARM"/>
    <property type="match status" value="3"/>
</dbReference>
<gene>
    <name evidence="3" type="ORF">O3G_MSEX001338</name>
</gene>
<dbReference type="EMBL" id="JH668280">
    <property type="protein sequence ID" value="KAG6440464.1"/>
    <property type="molecule type" value="Genomic_DNA"/>
</dbReference>
<dbReference type="PANTHER" id="PTHR13347:SF1">
    <property type="entry name" value="HEAT REPEAT-CONTAINING PROTEIN 3"/>
    <property type="match status" value="1"/>
</dbReference>